<name>A0ACC1XE76_MELAZ</name>
<reference evidence="1 2" key="1">
    <citation type="journal article" date="2023" name="Science">
        <title>Complex scaffold remodeling in plant triterpene biosynthesis.</title>
        <authorList>
            <person name="De La Pena R."/>
            <person name="Hodgson H."/>
            <person name="Liu J.C."/>
            <person name="Stephenson M.J."/>
            <person name="Martin A.C."/>
            <person name="Owen C."/>
            <person name="Harkess A."/>
            <person name="Leebens-Mack J."/>
            <person name="Jimenez L.E."/>
            <person name="Osbourn A."/>
            <person name="Sattely E.S."/>
        </authorList>
    </citation>
    <scope>NUCLEOTIDE SEQUENCE [LARGE SCALE GENOMIC DNA]</scope>
    <source>
        <strain evidence="2">cv. JPN11</strain>
        <tissue evidence="1">Leaf</tissue>
    </source>
</reference>
<gene>
    <name evidence="1" type="ORF">OWV82_018928</name>
</gene>
<evidence type="ECO:0000313" key="1">
    <source>
        <dbReference type="EMBL" id="KAJ4709088.1"/>
    </source>
</evidence>
<protein>
    <submittedName>
        <fullName evidence="1">Uncharacterized protein</fullName>
    </submittedName>
</protein>
<evidence type="ECO:0000313" key="2">
    <source>
        <dbReference type="Proteomes" id="UP001164539"/>
    </source>
</evidence>
<proteinExistence type="predicted"/>
<accession>A0ACC1XE76</accession>
<sequence length="224" mass="24635">MDERNQSDEKNGSAVTEGGDATTLADGKDKTVVEGVILEGEPVAKGYGDRALVRALDRNVELDEDGRPIWKLKQLMKALMYGESVAQELGEAATKGLEYNPERRRLRHLQPSPISSNPVYLLFKSGSSTEAGPLGSEHGQAGQKQHQQQQARRRQVVIRRFLISFQLGLLLILKLPLTISGLARWSGRGLKPVVRAWHGTITSHVNSWLVLGQVSPQACRGQPN</sequence>
<dbReference type="Proteomes" id="UP001164539">
    <property type="component" value="Chromosome 10"/>
</dbReference>
<dbReference type="EMBL" id="CM051403">
    <property type="protein sequence ID" value="KAJ4709088.1"/>
    <property type="molecule type" value="Genomic_DNA"/>
</dbReference>
<organism evidence="1 2">
    <name type="scientific">Melia azedarach</name>
    <name type="common">Chinaberry tree</name>
    <dbReference type="NCBI Taxonomy" id="155640"/>
    <lineage>
        <taxon>Eukaryota</taxon>
        <taxon>Viridiplantae</taxon>
        <taxon>Streptophyta</taxon>
        <taxon>Embryophyta</taxon>
        <taxon>Tracheophyta</taxon>
        <taxon>Spermatophyta</taxon>
        <taxon>Magnoliopsida</taxon>
        <taxon>eudicotyledons</taxon>
        <taxon>Gunneridae</taxon>
        <taxon>Pentapetalae</taxon>
        <taxon>rosids</taxon>
        <taxon>malvids</taxon>
        <taxon>Sapindales</taxon>
        <taxon>Meliaceae</taxon>
        <taxon>Melia</taxon>
    </lineage>
</organism>
<comment type="caution">
    <text evidence="1">The sequence shown here is derived from an EMBL/GenBank/DDBJ whole genome shotgun (WGS) entry which is preliminary data.</text>
</comment>
<keyword evidence="2" id="KW-1185">Reference proteome</keyword>